<organism evidence="2">
    <name type="scientific">Symploca sp. SIO1C4</name>
    <dbReference type="NCBI Taxonomy" id="2607765"/>
    <lineage>
        <taxon>Bacteria</taxon>
        <taxon>Bacillati</taxon>
        <taxon>Cyanobacteriota</taxon>
        <taxon>Cyanophyceae</taxon>
        <taxon>Coleofasciculales</taxon>
        <taxon>Coleofasciculaceae</taxon>
        <taxon>Symploca</taxon>
    </lineage>
</organism>
<feature type="transmembrane region" description="Helical" evidence="1">
    <location>
        <begin position="148"/>
        <end position="173"/>
    </location>
</feature>
<keyword evidence="1" id="KW-1133">Transmembrane helix</keyword>
<protein>
    <submittedName>
        <fullName evidence="2">DUF1295 domain-containing protein</fullName>
    </submittedName>
</protein>
<name>A0A6B3MXH9_9CYAN</name>
<gene>
    <name evidence="2" type="ORF">F6J89_00275</name>
</gene>
<dbReference type="InterPro" id="IPR010721">
    <property type="entry name" value="UstE-like"/>
</dbReference>
<keyword evidence="1" id="KW-0472">Membrane</keyword>
<reference evidence="2" key="1">
    <citation type="submission" date="2019-11" db="EMBL/GenBank/DDBJ databases">
        <title>Genomic insights into an expanded diversity of filamentous marine cyanobacteria reveals the extraordinary biosynthetic potential of Moorea and Okeania.</title>
        <authorList>
            <person name="Ferreira Leao T."/>
            <person name="Wang M."/>
            <person name="Moss N."/>
            <person name="Da Silva R."/>
            <person name="Sanders J."/>
            <person name="Nurk S."/>
            <person name="Gurevich A."/>
            <person name="Humphrey G."/>
            <person name="Reher R."/>
            <person name="Zhu Q."/>
            <person name="Belda-Ferre P."/>
            <person name="Glukhov E."/>
            <person name="Rex R."/>
            <person name="Dorrestein P.C."/>
            <person name="Knight R."/>
            <person name="Pevzner P."/>
            <person name="Gerwick W.H."/>
            <person name="Gerwick L."/>
        </authorList>
    </citation>
    <scope>NUCLEOTIDE SEQUENCE</scope>
    <source>
        <strain evidence="2">SIO1C4</strain>
    </source>
</reference>
<comment type="caution">
    <text evidence="2">The sequence shown here is derived from an EMBL/GenBank/DDBJ whole genome shotgun (WGS) entry which is preliminary data.</text>
</comment>
<evidence type="ECO:0000256" key="1">
    <source>
        <dbReference type="SAM" id="Phobius"/>
    </source>
</evidence>
<dbReference type="AlphaFoldDB" id="A0A6B3MXH9"/>
<dbReference type="EMBL" id="JAAHFQ010000003">
    <property type="protein sequence ID" value="NER26136.1"/>
    <property type="molecule type" value="Genomic_DNA"/>
</dbReference>
<dbReference type="PROSITE" id="PS50244">
    <property type="entry name" value="S5A_REDUCTASE"/>
    <property type="match status" value="1"/>
</dbReference>
<keyword evidence="1" id="KW-0812">Transmembrane</keyword>
<proteinExistence type="predicted"/>
<feature type="transmembrane region" description="Helical" evidence="1">
    <location>
        <begin position="12"/>
        <end position="38"/>
    </location>
</feature>
<accession>A0A6B3MXH9</accession>
<sequence>MKAKHFINFHKGSTFIFVLGLMLAYQNFTLGPWVYLALHSTYGFLWLLKDRLYPDKQWEQEIPWQLGLVGFGMVSLYWVAPFILISSRIEPALPLVAIAIALNILGIFLHYVSDAQKYYTLKYKTGLITEGLFARCRNTNYLGELLTYLSFAMLAMHWLPFVILGGFIAGVFVPNMLKKDRSLSRYPEFEVYKLNSGLLFPKMFASDRQATEESVEA</sequence>
<feature type="transmembrane region" description="Helical" evidence="1">
    <location>
        <begin position="62"/>
        <end position="85"/>
    </location>
</feature>
<dbReference type="Pfam" id="PF06966">
    <property type="entry name" value="DUF1295"/>
    <property type="match status" value="1"/>
</dbReference>
<dbReference type="Gene3D" id="1.20.120.1630">
    <property type="match status" value="1"/>
</dbReference>
<feature type="transmembrane region" description="Helical" evidence="1">
    <location>
        <begin position="92"/>
        <end position="112"/>
    </location>
</feature>
<evidence type="ECO:0000313" key="2">
    <source>
        <dbReference type="EMBL" id="NER26136.1"/>
    </source>
</evidence>